<keyword evidence="1" id="KW-1185">Reference proteome</keyword>
<dbReference type="WBParaSite" id="jg14141">
    <property type="protein sequence ID" value="jg14141"/>
    <property type="gene ID" value="jg14141"/>
</dbReference>
<dbReference type="Proteomes" id="UP000887574">
    <property type="component" value="Unplaced"/>
</dbReference>
<sequence>MNRETKKLDLERTVLLLEHHIQPADFFELCACYGLDEPTERVYASLSREQCERLLQHNAACRCRILELSQRSSMLYYDEIALECASSGHLQPLERSLMRINVLDDTLLPKCVLRAIDSNHYHIANHIVCDNFEKAFYSLFPDGHVPAEFFVKLIEPQDALVQGEQIATALLRYLPTLDVQRLRRLIQNEPQIRKSVLIRFDAMYSEIIDTRNYPCDYD</sequence>
<name>A0A915CZ86_9BILA</name>
<evidence type="ECO:0000313" key="1">
    <source>
        <dbReference type="Proteomes" id="UP000887574"/>
    </source>
</evidence>
<protein>
    <submittedName>
        <fullName evidence="2">Uncharacterized protein</fullName>
    </submittedName>
</protein>
<proteinExistence type="predicted"/>
<organism evidence="1 2">
    <name type="scientific">Ditylenchus dipsaci</name>
    <dbReference type="NCBI Taxonomy" id="166011"/>
    <lineage>
        <taxon>Eukaryota</taxon>
        <taxon>Metazoa</taxon>
        <taxon>Ecdysozoa</taxon>
        <taxon>Nematoda</taxon>
        <taxon>Chromadorea</taxon>
        <taxon>Rhabditida</taxon>
        <taxon>Tylenchina</taxon>
        <taxon>Tylenchomorpha</taxon>
        <taxon>Sphaerularioidea</taxon>
        <taxon>Anguinidae</taxon>
        <taxon>Anguininae</taxon>
        <taxon>Ditylenchus</taxon>
    </lineage>
</organism>
<reference evidence="2" key="1">
    <citation type="submission" date="2022-11" db="UniProtKB">
        <authorList>
            <consortium name="WormBaseParasite"/>
        </authorList>
    </citation>
    <scope>IDENTIFICATION</scope>
</reference>
<dbReference type="AlphaFoldDB" id="A0A915CZ86"/>
<accession>A0A915CZ86</accession>
<evidence type="ECO:0000313" key="2">
    <source>
        <dbReference type="WBParaSite" id="jg14141"/>
    </source>
</evidence>